<evidence type="ECO:0000313" key="1">
    <source>
        <dbReference type="EMBL" id="POW23285.1"/>
    </source>
</evidence>
<dbReference type="Proteomes" id="UP000238274">
    <property type="component" value="Unassembled WGS sequence"/>
</dbReference>
<dbReference type="EMBL" id="PKSM01000002">
    <property type="protein sequence ID" value="POW23285.1"/>
    <property type="molecule type" value="Genomic_DNA"/>
</dbReference>
<reference evidence="2" key="2">
    <citation type="journal article" date="2018" name="BMC Genomics">
        <title>Genomic insights into host adaptation between the wheat stripe rust pathogen (Puccinia striiformis f. sp. tritici) and the barley stripe rust pathogen (Puccinia striiformis f. sp. hordei).</title>
        <authorList>
            <person name="Xia C."/>
            <person name="Wang M."/>
            <person name="Yin C."/>
            <person name="Cornejo O.E."/>
            <person name="Hulbert S.H."/>
            <person name="Chen X."/>
        </authorList>
    </citation>
    <scope>NUCLEOTIDE SEQUENCE [LARGE SCALE GENOMIC DNA]</scope>
    <source>
        <strain evidence="2">93TX-2</strain>
    </source>
</reference>
<comment type="caution">
    <text evidence="1">The sequence shown here is derived from an EMBL/GenBank/DDBJ whole genome shotgun (WGS) entry which is preliminary data.</text>
</comment>
<organism evidence="1 2">
    <name type="scientific">Puccinia striiformis</name>
    <dbReference type="NCBI Taxonomy" id="27350"/>
    <lineage>
        <taxon>Eukaryota</taxon>
        <taxon>Fungi</taxon>
        <taxon>Dikarya</taxon>
        <taxon>Basidiomycota</taxon>
        <taxon>Pucciniomycotina</taxon>
        <taxon>Pucciniomycetes</taxon>
        <taxon>Pucciniales</taxon>
        <taxon>Pucciniaceae</taxon>
        <taxon>Puccinia</taxon>
    </lineage>
</organism>
<dbReference type="AlphaFoldDB" id="A0A2S4WND2"/>
<evidence type="ECO:0000313" key="2">
    <source>
        <dbReference type="Proteomes" id="UP000238274"/>
    </source>
</evidence>
<proteinExistence type="predicted"/>
<name>A0A2S4WND2_9BASI</name>
<keyword evidence="2" id="KW-1185">Reference proteome</keyword>
<reference evidence="1 2" key="1">
    <citation type="submission" date="2017-12" db="EMBL/GenBank/DDBJ databases">
        <title>Gene loss provides genomic basis for host adaptation in cereal stripe rust fungi.</title>
        <authorList>
            <person name="Xia C."/>
        </authorList>
    </citation>
    <scope>NUCLEOTIDE SEQUENCE [LARGE SCALE GENOMIC DNA]</scope>
    <source>
        <strain evidence="1 2">93TX-2</strain>
    </source>
</reference>
<protein>
    <submittedName>
        <fullName evidence="1">Uncharacterized protein</fullName>
    </submittedName>
</protein>
<sequence>MSVKRLPTTSGARPATCSATRQLHANINNQSVSSDEEALICDSLARFGPSDTLRPDGANFRTWYRELAGVALTYLVDVDFFNRDPLEWPARSILIGLVD</sequence>
<accession>A0A2S4WND2</accession>
<gene>
    <name evidence="1" type="ORF">PSHT_00343</name>
</gene>
<dbReference type="VEuPathDB" id="FungiDB:PSHT_00343"/>
<reference evidence="2" key="3">
    <citation type="journal article" date="2018" name="Mol. Plant Microbe Interact.">
        <title>Genome sequence resources for the wheat stripe rust pathogen (Puccinia striiformis f. sp. tritici) and the barley stripe rust pathogen (Puccinia striiformis f. sp. hordei).</title>
        <authorList>
            <person name="Xia C."/>
            <person name="Wang M."/>
            <person name="Yin C."/>
            <person name="Cornejo O.E."/>
            <person name="Hulbert S.H."/>
            <person name="Chen X."/>
        </authorList>
    </citation>
    <scope>NUCLEOTIDE SEQUENCE [LARGE SCALE GENOMIC DNA]</scope>
    <source>
        <strain evidence="2">93TX-2</strain>
    </source>
</reference>